<accession>A0A162R4W6</accession>
<dbReference type="CDD" id="cd02440">
    <property type="entry name" value="AdoMet_MTases"/>
    <property type="match status" value="1"/>
</dbReference>
<protein>
    <submittedName>
        <fullName evidence="3">Ribosomal protein L11 methyltransferase</fullName>
        <ecNumber evidence="3">2.1.1.-</ecNumber>
    </submittedName>
</protein>
<keyword evidence="3" id="KW-0687">Ribonucleoprotein</keyword>
<keyword evidence="4" id="KW-1185">Reference proteome</keyword>
<dbReference type="AlphaFoldDB" id="A0A162R4W6"/>
<dbReference type="InterPro" id="IPR050078">
    <property type="entry name" value="Ribosomal_L11_MeTrfase_PrmA"/>
</dbReference>
<evidence type="ECO:0000256" key="2">
    <source>
        <dbReference type="ARBA" id="ARBA00022679"/>
    </source>
</evidence>
<dbReference type="OrthoDB" id="1888493at2"/>
<dbReference type="PANTHER" id="PTHR43648">
    <property type="entry name" value="ELECTRON TRANSFER FLAVOPROTEIN BETA SUBUNIT LYSINE METHYLTRANSFERASE"/>
    <property type="match status" value="1"/>
</dbReference>
<evidence type="ECO:0000313" key="3">
    <source>
        <dbReference type="EMBL" id="KZL89427.1"/>
    </source>
</evidence>
<dbReference type="STRING" id="1121326.CLMAG_53310"/>
<dbReference type="GO" id="GO:0008276">
    <property type="term" value="F:protein methyltransferase activity"/>
    <property type="evidence" value="ECO:0007669"/>
    <property type="project" value="TreeGrafter"/>
</dbReference>
<dbReference type="EMBL" id="LWAE01000009">
    <property type="protein sequence ID" value="KZL89427.1"/>
    <property type="molecule type" value="Genomic_DNA"/>
</dbReference>
<name>A0A162R4W6_9CLOT</name>
<dbReference type="GO" id="GO:0032259">
    <property type="term" value="P:methylation"/>
    <property type="evidence" value="ECO:0007669"/>
    <property type="project" value="UniProtKB-KW"/>
</dbReference>
<dbReference type="Pfam" id="PF06325">
    <property type="entry name" value="PrmA"/>
    <property type="match status" value="1"/>
</dbReference>
<dbReference type="RefSeq" id="WP_066629378.1">
    <property type="nucleotide sequence ID" value="NZ_FQXL01000018.1"/>
</dbReference>
<dbReference type="PANTHER" id="PTHR43648:SF1">
    <property type="entry name" value="ELECTRON TRANSFER FLAVOPROTEIN BETA SUBUNIT LYSINE METHYLTRANSFERASE"/>
    <property type="match status" value="1"/>
</dbReference>
<keyword evidence="1 3" id="KW-0489">Methyltransferase</keyword>
<dbReference type="Gene3D" id="3.40.50.150">
    <property type="entry name" value="Vaccinia Virus protein VP39"/>
    <property type="match status" value="1"/>
</dbReference>
<dbReference type="GO" id="GO:0005840">
    <property type="term" value="C:ribosome"/>
    <property type="evidence" value="ECO:0007669"/>
    <property type="project" value="UniProtKB-KW"/>
</dbReference>
<organism evidence="3 4">
    <name type="scientific">Clostridium magnum DSM 2767</name>
    <dbReference type="NCBI Taxonomy" id="1121326"/>
    <lineage>
        <taxon>Bacteria</taxon>
        <taxon>Bacillati</taxon>
        <taxon>Bacillota</taxon>
        <taxon>Clostridia</taxon>
        <taxon>Eubacteriales</taxon>
        <taxon>Clostridiaceae</taxon>
        <taxon>Clostridium</taxon>
    </lineage>
</organism>
<keyword evidence="3" id="KW-0689">Ribosomal protein</keyword>
<dbReference type="EC" id="2.1.1.-" evidence="3"/>
<comment type="caution">
    <text evidence="3">The sequence shown here is derived from an EMBL/GenBank/DDBJ whole genome shotgun (WGS) entry which is preliminary data.</text>
</comment>
<keyword evidence="2 3" id="KW-0808">Transferase</keyword>
<gene>
    <name evidence="3" type="primary">prmA_3</name>
    <name evidence="3" type="ORF">CLMAG_53310</name>
</gene>
<evidence type="ECO:0000313" key="4">
    <source>
        <dbReference type="Proteomes" id="UP000076603"/>
    </source>
</evidence>
<sequence>MYEIILKYKIEDVDSAIEKLQLADVYNVFYETPIAITTTEYGYGYYEKKDEIVDLKIIVESDEEEELNRHVDIIKEYLMVDPIEVKKLDNIKFETSFDPIDLNNGWLIADPSYNEEGKNKINFVSQGAFGTGLHETTQDCLRLILNEDFKNKNVLDIGTGSGILSIAAAIKSSEKVTALDLRDVHEEVEFNASLNELTNIRVAVGDALTGEVQFDELYDYIFINIGGEETLSFMDFINSHIKEDGMLLVSGLVEWSFENVLDKITKYGYKLKEKKQTNEWCSALLSKL</sequence>
<dbReference type="Proteomes" id="UP000076603">
    <property type="component" value="Unassembled WGS sequence"/>
</dbReference>
<proteinExistence type="predicted"/>
<dbReference type="InterPro" id="IPR029063">
    <property type="entry name" value="SAM-dependent_MTases_sf"/>
</dbReference>
<evidence type="ECO:0000256" key="1">
    <source>
        <dbReference type="ARBA" id="ARBA00022603"/>
    </source>
</evidence>
<reference evidence="3 4" key="1">
    <citation type="submission" date="2016-04" db="EMBL/GenBank/DDBJ databases">
        <title>Genome sequence of Clostridium magnum DSM 2767.</title>
        <authorList>
            <person name="Poehlein A."/>
            <person name="Uhlig R."/>
            <person name="Fischer R."/>
            <person name="Bahl H."/>
            <person name="Daniel R."/>
        </authorList>
    </citation>
    <scope>NUCLEOTIDE SEQUENCE [LARGE SCALE GENOMIC DNA]</scope>
    <source>
        <strain evidence="3 4">DSM 2767</strain>
    </source>
</reference>
<dbReference type="SUPFAM" id="SSF53335">
    <property type="entry name" value="S-adenosyl-L-methionine-dependent methyltransferases"/>
    <property type="match status" value="1"/>
</dbReference>
<dbReference type="PATRIC" id="fig|1121326.3.peg.5393"/>